<protein>
    <submittedName>
        <fullName evidence="1">Uncharacterized protein</fullName>
    </submittedName>
</protein>
<evidence type="ECO:0000313" key="1">
    <source>
        <dbReference type="EMBL" id="MED6160442.1"/>
    </source>
</evidence>
<proteinExistence type="predicted"/>
<name>A0ABU6UGM3_9FABA</name>
<organism evidence="1 2">
    <name type="scientific">Stylosanthes scabra</name>
    <dbReference type="NCBI Taxonomy" id="79078"/>
    <lineage>
        <taxon>Eukaryota</taxon>
        <taxon>Viridiplantae</taxon>
        <taxon>Streptophyta</taxon>
        <taxon>Embryophyta</taxon>
        <taxon>Tracheophyta</taxon>
        <taxon>Spermatophyta</taxon>
        <taxon>Magnoliopsida</taxon>
        <taxon>eudicotyledons</taxon>
        <taxon>Gunneridae</taxon>
        <taxon>Pentapetalae</taxon>
        <taxon>rosids</taxon>
        <taxon>fabids</taxon>
        <taxon>Fabales</taxon>
        <taxon>Fabaceae</taxon>
        <taxon>Papilionoideae</taxon>
        <taxon>50 kb inversion clade</taxon>
        <taxon>dalbergioids sensu lato</taxon>
        <taxon>Dalbergieae</taxon>
        <taxon>Pterocarpus clade</taxon>
        <taxon>Stylosanthes</taxon>
    </lineage>
</organism>
<reference evidence="1 2" key="1">
    <citation type="journal article" date="2023" name="Plants (Basel)">
        <title>Bridging the Gap: Combining Genomics and Transcriptomics Approaches to Understand Stylosanthes scabra, an Orphan Legume from the Brazilian Caatinga.</title>
        <authorList>
            <person name="Ferreira-Neto J.R.C."/>
            <person name="da Silva M.D."/>
            <person name="Binneck E."/>
            <person name="de Melo N.F."/>
            <person name="da Silva R.H."/>
            <person name="de Melo A.L.T.M."/>
            <person name="Pandolfi V."/>
            <person name="Bustamante F.O."/>
            <person name="Brasileiro-Vidal A.C."/>
            <person name="Benko-Iseppon A.M."/>
        </authorList>
    </citation>
    <scope>NUCLEOTIDE SEQUENCE [LARGE SCALE GENOMIC DNA]</scope>
    <source>
        <tissue evidence="1">Leaves</tissue>
    </source>
</reference>
<keyword evidence="2" id="KW-1185">Reference proteome</keyword>
<sequence length="103" mass="11979">MRESWWRIDRRAGPNQFFRRSHQLLVAITFDPELRLTRGLRLREALVALFTTITHAKHGEHVLLSHFSFSILLNSLSLTTSSFFEFLDMSSVGEMVVETTQLE</sequence>
<dbReference type="Proteomes" id="UP001341840">
    <property type="component" value="Unassembled WGS sequence"/>
</dbReference>
<accession>A0ABU6UGM3</accession>
<comment type="caution">
    <text evidence="1">The sequence shown here is derived from an EMBL/GenBank/DDBJ whole genome shotgun (WGS) entry which is preliminary data.</text>
</comment>
<gene>
    <name evidence="1" type="ORF">PIB30_051530</name>
</gene>
<evidence type="ECO:0000313" key="2">
    <source>
        <dbReference type="Proteomes" id="UP001341840"/>
    </source>
</evidence>
<dbReference type="EMBL" id="JASCZI010121194">
    <property type="protein sequence ID" value="MED6160442.1"/>
    <property type="molecule type" value="Genomic_DNA"/>
</dbReference>